<dbReference type="PANTHER" id="PTHR34660">
    <property type="entry name" value="MYB-LIKE PROTEIN X"/>
    <property type="match status" value="1"/>
</dbReference>
<dbReference type="PANTHER" id="PTHR34660:SF7">
    <property type="entry name" value="DNA LIGASE-LIKE PROTEIN"/>
    <property type="match status" value="1"/>
</dbReference>
<feature type="compositionally biased region" description="Basic and acidic residues" evidence="1">
    <location>
        <begin position="30"/>
        <end position="40"/>
    </location>
</feature>
<comment type="caution">
    <text evidence="2">The sequence shown here is derived from an EMBL/GenBank/DDBJ whole genome shotgun (WGS) entry which is preliminary data.</text>
</comment>
<proteinExistence type="predicted"/>
<dbReference type="AlphaFoldDB" id="A0AAE1YS35"/>
<gene>
    <name evidence="2" type="ORF">Salat_0626600</name>
</gene>
<accession>A0AAE1YS35</accession>
<sequence>MSRCFPYPPPGYTLSRATNEALIESIKLQKGKEKAKEQKKEKKREKREKRKENKERRKQNRDKTNQNLEKSDIVKDQIGQKICSDRKGEFHHNSREAETDQLERSSLTEDHGQPVSLPGPSSSSDSTENTNKRKRHSSVTPMDGSHSHGKVILIRLPSKKQNESDALEKVGLGSFQKDLITQSKDNAGLRDRSENSRCVSFRTDFPTQSKDDIGRRNRLENTHSAVKSPSNIKEGGITVRSNSEQVCSTSGQIEAVAPSKTGIKSVNKTVPTSLQKLELQYKNLLENWEPPRPEDGYLYADDPDWLFHDKDKKTTHAKKRQRCGSNSISCSRSSTWRPHKEYLHEIDVYALPFTVPY</sequence>
<dbReference type="Proteomes" id="UP001293254">
    <property type="component" value="Unassembled WGS sequence"/>
</dbReference>
<keyword evidence="3" id="KW-1185">Reference proteome</keyword>
<evidence type="ECO:0000256" key="1">
    <source>
        <dbReference type="SAM" id="MobiDB-lite"/>
    </source>
</evidence>
<protein>
    <submittedName>
        <fullName evidence="2">Uncharacterized protein</fullName>
    </submittedName>
</protein>
<feature type="compositionally biased region" description="Low complexity" evidence="1">
    <location>
        <begin position="114"/>
        <end position="126"/>
    </location>
</feature>
<feature type="region of interest" description="Disordered" evidence="1">
    <location>
        <begin position="209"/>
        <end position="235"/>
    </location>
</feature>
<evidence type="ECO:0000313" key="2">
    <source>
        <dbReference type="EMBL" id="KAK4434638.1"/>
    </source>
</evidence>
<name>A0AAE1YS35_9LAMI</name>
<feature type="region of interest" description="Disordered" evidence="1">
    <location>
        <begin position="25"/>
        <end position="148"/>
    </location>
</feature>
<feature type="compositionally biased region" description="Basic and acidic residues" evidence="1">
    <location>
        <begin position="50"/>
        <end position="75"/>
    </location>
</feature>
<reference evidence="2" key="2">
    <citation type="journal article" date="2024" name="Plant">
        <title>Genomic evolution and insights into agronomic trait innovations of Sesamum species.</title>
        <authorList>
            <person name="Miao H."/>
            <person name="Wang L."/>
            <person name="Qu L."/>
            <person name="Liu H."/>
            <person name="Sun Y."/>
            <person name="Le M."/>
            <person name="Wang Q."/>
            <person name="Wei S."/>
            <person name="Zheng Y."/>
            <person name="Lin W."/>
            <person name="Duan Y."/>
            <person name="Cao H."/>
            <person name="Xiong S."/>
            <person name="Wang X."/>
            <person name="Wei L."/>
            <person name="Li C."/>
            <person name="Ma Q."/>
            <person name="Ju M."/>
            <person name="Zhao R."/>
            <person name="Li G."/>
            <person name="Mu C."/>
            <person name="Tian Q."/>
            <person name="Mei H."/>
            <person name="Zhang T."/>
            <person name="Gao T."/>
            <person name="Zhang H."/>
        </authorList>
    </citation>
    <scope>NUCLEOTIDE SEQUENCE</scope>
    <source>
        <strain evidence="2">3651</strain>
    </source>
</reference>
<dbReference type="EMBL" id="JACGWO010000002">
    <property type="protein sequence ID" value="KAK4434638.1"/>
    <property type="molecule type" value="Genomic_DNA"/>
</dbReference>
<organism evidence="2 3">
    <name type="scientific">Sesamum alatum</name>
    <dbReference type="NCBI Taxonomy" id="300844"/>
    <lineage>
        <taxon>Eukaryota</taxon>
        <taxon>Viridiplantae</taxon>
        <taxon>Streptophyta</taxon>
        <taxon>Embryophyta</taxon>
        <taxon>Tracheophyta</taxon>
        <taxon>Spermatophyta</taxon>
        <taxon>Magnoliopsida</taxon>
        <taxon>eudicotyledons</taxon>
        <taxon>Gunneridae</taxon>
        <taxon>Pentapetalae</taxon>
        <taxon>asterids</taxon>
        <taxon>lamiids</taxon>
        <taxon>Lamiales</taxon>
        <taxon>Pedaliaceae</taxon>
        <taxon>Sesamum</taxon>
    </lineage>
</organism>
<evidence type="ECO:0000313" key="3">
    <source>
        <dbReference type="Proteomes" id="UP001293254"/>
    </source>
</evidence>
<feature type="compositionally biased region" description="Basic and acidic residues" evidence="1">
    <location>
        <begin position="209"/>
        <end position="221"/>
    </location>
</feature>
<feature type="compositionally biased region" description="Polar residues" evidence="1">
    <location>
        <begin position="222"/>
        <end position="231"/>
    </location>
</feature>
<feature type="compositionally biased region" description="Basic and acidic residues" evidence="1">
    <location>
        <begin position="83"/>
        <end position="112"/>
    </location>
</feature>
<reference evidence="2" key="1">
    <citation type="submission" date="2020-06" db="EMBL/GenBank/DDBJ databases">
        <authorList>
            <person name="Li T."/>
            <person name="Hu X."/>
            <person name="Zhang T."/>
            <person name="Song X."/>
            <person name="Zhang H."/>
            <person name="Dai N."/>
            <person name="Sheng W."/>
            <person name="Hou X."/>
            <person name="Wei L."/>
        </authorList>
    </citation>
    <scope>NUCLEOTIDE SEQUENCE</scope>
    <source>
        <strain evidence="2">3651</strain>
        <tissue evidence="2">Leaf</tissue>
    </source>
</reference>